<sequence>MPNTVMSAKTRKKPDEYFTQSEIDSLMEYLDNLMVPTLCKAFLRDRDKLLISLLWNTGLRISDALSLKLDNIDFKNESLTFQIRKRSKIVDHTISLDKALLYEIIKYRDAWRISNLLFDMSRDNFDKKLKGYCECIGIKPKSAQKLRKGMAMRLLGKVPKEIIAYRLGRSGIQTGDEAYAKVTPEVEKRFLKEVK</sequence>
<dbReference type="AlphaFoldDB" id="A0A062V1A1"/>
<name>A0A062V1A1_9EURY</name>
<feature type="domain" description="Tyr recombinase" evidence="2">
    <location>
        <begin position="13"/>
        <end position="192"/>
    </location>
</feature>
<dbReference type="PANTHER" id="PTHR30349">
    <property type="entry name" value="PHAGE INTEGRASE-RELATED"/>
    <property type="match status" value="1"/>
</dbReference>
<accession>A0A062V1A1</accession>
<dbReference type="Gene3D" id="1.10.443.10">
    <property type="entry name" value="Intergrase catalytic core"/>
    <property type="match status" value="1"/>
</dbReference>
<dbReference type="PROSITE" id="PS51898">
    <property type="entry name" value="TYR_RECOMBINASE"/>
    <property type="match status" value="1"/>
</dbReference>
<dbReference type="InterPro" id="IPR013762">
    <property type="entry name" value="Integrase-like_cat_sf"/>
</dbReference>
<dbReference type="InterPro" id="IPR011010">
    <property type="entry name" value="DNA_brk_join_enz"/>
</dbReference>
<evidence type="ECO:0000259" key="2">
    <source>
        <dbReference type="PROSITE" id="PS51898"/>
    </source>
</evidence>
<dbReference type="RefSeq" id="WP_048093930.1">
    <property type="nucleotide sequence ID" value="NZ_JMIY01000008.1"/>
</dbReference>
<dbReference type="GO" id="GO:0015074">
    <property type="term" value="P:DNA integration"/>
    <property type="evidence" value="ECO:0007669"/>
    <property type="project" value="InterPro"/>
</dbReference>
<dbReference type="SUPFAM" id="SSF56349">
    <property type="entry name" value="DNA breaking-rejoining enzymes"/>
    <property type="match status" value="1"/>
</dbReference>
<keyword evidence="4" id="KW-1185">Reference proteome</keyword>
<dbReference type="GO" id="GO:0003677">
    <property type="term" value="F:DNA binding"/>
    <property type="evidence" value="ECO:0007669"/>
    <property type="project" value="InterPro"/>
</dbReference>
<dbReference type="OrthoDB" id="144892at2157"/>
<dbReference type="GO" id="GO:0006310">
    <property type="term" value="P:DNA recombination"/>
    <property type="evidence" value="ECO:0007669"/>
    <property type="project" value="UniProtKB-KW"/>
</dbReference>
<comment type="caution">
    <text evidence="3">The sequence shown here is derived from an EMBL/GenBank/DDBJ whole genome shotgun (WGS) entry which is preliminary data.</text>
</comment>
<organism evidence="3 4">
    <name type="scientific">Candidatus Methanoperedens nitratireducens</name>
    <dbReference type="NCBI Taxonomy" id="1392998"/>
    <lineage>
        <taxon>Archaea</taxon>
        <taxon>Methanobacteriati</taxon>
        <taxon>Methanobacteriota</taxon>
        <taxon>Stenosarchaea group</taxon>
        <taxon>Methanomicrobia</taxon>
        <taxon>Methanosarcinales</taxon>
        <taxon>ANME-2 cluster</taxon>
        <taxon>Candidatus Methanoperedentaceae</taxon>
        <taxon>Candidatus Methanoperedens</taxon>
    </lineage>
</organism>
<evidence type="ECO:0000256" key="1">
    <source>
        <dbReference type="ARBA" id="ARBA00023172"/>
    </source>
</evidence>
<dbReference type="PANTHER" id="PTHR30349:SF64">
    <property type="entry name" value="PROPHAGE INTEGRASE INTD-RELATED"/>
    <property type="match status" value="1"/>
</dbReference>
<dbReference type="InterPro" id="IPR050090">
    <property type="entry name" value="Tyrosine_recombinase_XerCD"/>
</dbReference>
<evidence type="ECO:0000313" key="4">
    <source>
        <dbReference type="Proteomes" id="UP000027153"/>
    </source>
</evidence>
<protein>
    <submittedName>
        <fullName evidence="3">Site-specific recombinase XerD</fullName>
    </submittedName>
</protein>
<gene>
    <name evidence="3" type="ORF">ANME2D_03308</name>
</gene>
<reference evidence="3 4" key="1">
    <citation type="journal article" date="2013" name="Nature">
        <title>Anaerobic oxidation of methane coupled to nitrate reduction in a novel archaeal lineage.</title>
        <authorList>
            <person name="Haroon M.F."/>
            <person name="Hu S."/>
            <person name="Shi Y."/>
            <person name="Imelfort M."/>
            <person name="Keller J."/>
            <person name="Hugenholtz P."/>
            <person name="Yuan Z."/>
            <person name="Tyson G.W."/>
        </authorList>
    </citation>
    <scope>NUCLEOTIDE SEQUENCE [LARGE SCALE GENOMIC DNA]</scope>
    <source>
        <strain evidence="3 4">ANME-2d</strain>
    </source>
</reference>
<keyword evidence="1" id="KW-0233">DNA recombination</keyword>
<dbReference type="Proteomes" id="UP000027153">
    <property type="component" value="Unassembled WGS sequence"/>
</dbReference>
<dbReference type="CDD" id="cd00397">
    <property type="entry name" value="DNA_BRE_C"/>
    <property type="match status" value="1"/>
</dbReference>
<dbReference type="EMBL" id="JMIY01000008">
    <property type="protein sequence ID" value="KCZ70393.1"/>
    <property type="molecule type" value="Genomic_DNA"/>
</dbReference>
<dbReference type="Pfam" id="PF00589">
    <property type="entry name" value="Phage_integrase"/>
    <property type="match status" value="1"/>
</dbReference>
<proteinExistence type="predicted"/>
<evidence type="ECO:0000313" key="3">
    <source>
        <dbReference type="EMBL" id="KCZ70393.1"/>
    </source>
</evidence>
<dbReference type="InterPro" id="IPR002104">
    <property type="entry name" value="Integrase_catalytic"/>
</dbReference>